<sequence length="108" mass="12440">MTSPKYIFLDIYKTSFNLLCSMSTVRCHFASSLHVGMGTLTKHHCVIFKGLPNIKGSWWWQVVFWKKKISLWFHSGLTERELRQVVKPFNVARLLICACGSKPGQSLH</sequence>
<evidence type="ECO:0000313" key="2">
    <source>
        <dbReference type="Proteomes" id="UP001352852"/>
    </source>
</evidence>
<dbReference type="EMBL" id="JAHUTJ010074362">
    <property type="protein sequence ID" value="MED6293330.1"/>
    <property type="molecule type" value="Genomic_DNA"/>
</dbReference>
<protein>
    <submittedName>
        <fullName evidence="1">Uncharacterized protein</fullName>
    </submittedName>
</protein>
<comment type="caution">
    <text evidence="1">The sequence shown here is derived from an EMBL/GenBank/DDBJ whole genome shotgun (WGS) entry which is preliminary data.</text>
</comment>
<organism evidence="1 2">
    <name type="scientific">Characodon lateralis</name>
    <dbReference type="NCBI Taxonomy" id="208331"/>
    <lineage>
        <taxon>Eukaryota</taxon>
        <taxon>Metazoa</taxon>
        <taxon>Chordata</taxon>
        <taxon>Craniata</taxon>
        <taxon>Vertebrata</taxon>
        <taxon>Euteleostomi</taxon>
        <taxon>Actinopterygii</taxon>
        <taxon>Neopterygii</taxon>
        <taxon>Teleostei</taxon>
        <taxon>Neoteleostei</taxon>
        <taxon>Acanthomorphata</taxon>
        <taxon>Ovalentaria</taxon>
        <taxon>Atherinomorphae</taxon>
        <taxon>Cyprinodontiformes</taxon>
        <taxon>Goodeidae</taxon>
        <taxon>Characodon</taxon>
    </lineage>
</organism>
<evidence type="ECO:0000313" key="1">
    <source>
        <dbReference type="EMBL" id="MED6293330.1"/>
    </source>
</evidence>
<accession>A0ABU7F1X6</accession>
<proteinExistence type="predicted"/>
<gene>
    <name evidence="1" type="ORF">CHARACLAT_009581</name>
</gene>
<dbReference type="Proteomes" id="UP001352852">
    <property type="component" value="Unassembled WGS sequence"/>
</dbReference>
<keyword evidence="2" id="KW-1185">Reference proteome</keyword>
<reference evidence="1 2" key="1">
    <citation type="submission" date="2021-06" db="EMBL/GenBank/DDBJ databases">
        <authorList>
            <person name="Palmer J.M."/>
        </authorList>
    </citation>
    <scope>NUCLEOTIDE SEQUENCE [LARGE SCALE GENOMIC DNA]</scope>
    <source>
        <strain evidence="1 2">CL_MEX2019</strain>
        <tissue evidence="1">Muscle</tissue>
    </source>
</reference>
<name>A0ABU7F1X6_9TELE</name>